<dbReference type="PANTHER" id="PTHR46743">
    <property type="entry name" value="TEICHOIC ACIDS EXPORT ATP-BINDING PROTEIN TAGH"/>
    <property type="match status" value="1"/>
</dbReference>
<keyword evidence="7" id="KW-1185">Reference proteome</keyword>
<dbReference type="Gene3D" id="3.40.50.300">
    <property type="entry name" value="P-loop containing nucleotide triphosphate hydrolases"/>
    <property type="match status" value="1"/>
</dbReference>
<evidence type="ECO:0000313" key="7">
    <source>
        <dbReference type="Proteomes" id="UP000676194"/>
    </source>
</evidence>
<evidence type="ECO:0000259" key="5">
    <source>
        <dbReference type="PROSITE" id="PS50893"/>
    </source>
</evidence>
<evidence type="ECO:0000313" key="6">
    <source>
        <dbReference type="EMBL" id="QVL32956.1"/>
    </source>
</evidence>
<protein>
    <submittedName>
        <fullName evidence="6">ABC transporter ATP-binding protein</fullName>
    </submittedName>
</protein>
<proteinExistence type="inferred from homology"/>
<dbReference type="GO" id="GO:0140359">
    <property type="term" value="F:ABC-type transporter activity"/>
    <property type="evidence" value="ECO:0007669"/>
    <property type="project" value="InterPro"/>
</dbReference>
<evidence type="ECO:0000256" key="2">
    <source>
        <dbReference type="ARBA" id="ARBA00022448"/>
    </source>
</evidence>
<keyword evidence="2" id="KW-0813">Transport</keyword>
<dbReference type="Proteomes" id="UP000676194">
    <property type="component" value="Chromosome"/>
</dbReference>
<organism evidence="6 7">
    <name type="scientific">Telmatocola sphagniphila</name>
    <dbReference type="NCBI Taxonomy" id="1123043"/>
    <lineage>
        <taxon>Bacteria</taxon>
        <taxon>Pseudomonadati</taxon>
        <taxon>Planctomycetota</taxon>
        <taxon>Planctomycetia</taxon>
        <taxon>Gemmatales</taxon>
        <taxon>Gemmataceae</taxon>
    </lineage>
</organism>
<dbReference type="CDD" id="cd03220">
    <property type="entry name" value="ABC_KpsT_Wzt"/>
    <property type="match status" value="1"/>
</dbReference>
<dbReference type="InterPro" id="IPR027417">
    <property type="entry name" value="P-loop_NTPase"/>
</dbReference>
<dbReference type="KEGG" id="tsph:KIH39_03295"/>
<dbReference type="SUPFAM" id="SSF52540">
    <property type="entry name" value="P-loop containing nucleoside triphosphate hydrolases"/>
    <property type="match status" value="1"/>
</dbReference>
<dbReference type="SMART" id="SM00382">
    <property type="entry name" value="AAA"/>
    <property type="match status" value="1"/>
</dbReference>
<dbReference type="InterPro" id="IPR003439">
    <property type="entry name" value="ABC_transporter-like_ATP-bd"/>
</dbReference>
<comment type="similarity">
    <text evidence="1">Belongs to the ABC transporter superfamily.</text>
</comment>
<dbReference type="InterPro" id="IPR050683">
    <property type="entry name" value="Bact_Polysacc_Export_ATP-bd"/>
</dbReference>
<evidence type="ECO:0000256" key="1">
    <source>
        <dbReference type="ARBA" id="ARBA00005417"/>
    </source>
</evidence>
<reference evidence="6" key="1">
    <citation type="submission" date="2021-05" db="EMBL/GenBank/DDBJ databases">
        <title>Complete genome sequence of the cellulolytic planctomycete Telmatocola sphagniphila SP2T and characterization of the first cellulase from planctomycetes.</title>
        <authorList>
            <person name="Rakitin A.L."/>
            <person name="Beletsky A.V."/>
            <person name="Naumoff D.G."/>
            <person name="Kulichevskaya I.S."/>
            <person name="Mardanov A.V."/>
            <person name="Ravin N.V."/>
            <person name="Dedysh S.N."/>
        </authorList>
    </citation>
    <scope>NUCLEOTIDE SEQUENCE</scope>
    <source>
        <strain evidence="6">SP2T</strain>
    </source>
</reference>
<dbReference type="InterPro" id="IPR017871">
    <property type="entry name" value="ABC_transporter-like_CS"/>
</dbReference>
<dbReference type="PANTHER" id="PTHR46743:SF2">
    <property type="entry name" value="TEICHOIC ACIDS EXPORT ATP-BINDING PROTEIN TAGH"/>
    <property type="match status" value="1"/>
</dbReference>
<gene>
    <name evidence="6" type="ORF">KIH39_03295</name>
</gene>
<keyword evidence="4 6" id="KW-0067">ATP-binding</keyword>
<dbReference type="InterPro" id="IPR003593">
    <property type="entry name" value="AAA+_ATPase"/>
</dbReference>
<dbReference type="PROSITE" id="PS50893">
    <property type="entry name" value="ABC_TRANSPORTER_2"/>
    <property type="match status" value="1"/>
</dbReference>
<name>A0A8E6B740_9BACT</name>
<evidence type="ECO:0000256" key="4">
    <source>
        <dbReference type="ARBA" id="ARBA00022840"/>
    </source>
</evidence>
<feature type="domain" description="ABC transporter" evidence="5">
    <location>
        <begin position="26"/>
        <end position="249"/>
    </location>
</feature>
<dbReference type="GO" id="GO:0005524">
    <property type="term" value="F:ATP binding"/>
    <property type="evidence" value="ECO:0007669"/>
    <property type="project" value="UniProtKB-KW"/>
</dbReference>
<dbReference type="InterPro" id="IPR015860">
    <property type="entry name" value="ABC_transpr_TagH-like"/>
</dbReference>
<keyword evidence="3" id="KW-0547">Nucleotide-binding</keyword>
<dbReference type="AlphaFoldDB" id="A0A8E6B740"/>
<dbReference type="GO" id="GO:0016020">
    <property type="term" value="C:membrane"/>
    <property type="evidence" value="ECO:0007669"/>
    <property type="project" value="InterPro"/>
</dbReference>
<sequence length="251" mass="28299">MAEILLEDVNLKFRVRQSRRTTLKEYLVRGLFRKSVNPFTEVHSLKDVNLRLVDGDRLGVIGHNGAGKSTLMKLVAGIYPPTSGYRTVHGNICSLFDIALGFESESNGWDNIYYRGYLQGENPKTIREKIDQIAEFSELGSFLDMPVRYYSAGMLVRLAFSIASAIQPEILLVDEVLAVGDLSFQMKARKRMTEMMKTARLMMLISHDLETLPGLCTKVAWMDHGVVRMVGPTEEVIQNYRASVHPVKKVA</sequence>
<dbReference type="GO" id="GO:0016887">
    <property type="term" value="F:ATP hydrolysis activity"/>
    <property type="evidence" value="ECO:0007669"/>
    <property type="project" value="InterPro"/>
</dbReference>
<dbReference type="EMBL" id="CP074694">
    <property type="protein sequence ID" value="QVL32956.1"/>
    <property type="molecule type" value="Genomic_DNA"/>
</dbReference>
<evidence type="ECO:0000256" key="3">
    <source>
        <dbReference type="ARBA" id="ARBA00022741"/>
    </source>
</evidence>
<dbReference type="Pfam" id="PF00005">
    <property type="entry name" value="ABC_tran"/>
    <property type="match status" value="1"/>
</dbReference>
<dbReference type="RefSeq" id="WP_213497846.1">
    <property type="nucleotide sequence ID" value="NZ_CP074694.1"/>
</dbReference>
<accession>A0A8E6B740</accession>
<dbReference type="PROSITE" id="PS00211">
    <property type="entry name" value="ABC_TRANSPORTER_1"/>
    <property type="match status" value="1"/>
</dbReference>